<evidence type="ECO:0000313" key="4">
    <source>
        <dbReference type="Proteomes" id="UP000002630"/>
    </source>
</evidence>
<proteinExistence type="inferred from homology"/>
<dbReference type="Proteomes" id="UP000002630">
    <property type="component" value="Linkage Group LG25"/>
</dbReference>
<dbReference type="EMBL" id="FN648364">
    <property type="protein sequence ID" value="CBN74344.1"/>
    <property type="molecule type" value="Genomic_DNA"/>
</dbReference>
<dbReference type="InterPro" id="IPR002130">
    <property type="entry name" value="Cyclophilin-type_PPIase_dom"/>
</dbReference>
<dbReference type="EMBL" id="FN649750">
    <property type="protein sequence ID" value="CBN74344.1"/>
    <property type="molecule type" value="Genomic_DNA"/>
</dbReference>
<dbReference type="PRINTS" id="PR00153">
    <property type="entry name" value="CSAPPISMRASE"/>
</dbReference>
<dbReference type="OMA" id="GQEELEY"/>
<dbReference type="Gene3D" id="2.40.100.10">
    <property type="entry name" value="Cyclophilin-like"/>
    <property type="match status" value="1"/>
</dbReference>
<keyword evidence="4" id="KW-1185">Reference proteome</keyword>
<dbReference type="eggNOG" id="KOG0865">
    <property type="taxonomic scope" value="Eukaryota"/>
</dbReference>
<dbReference type="InterPro" id="IPR029000">
    <property type="entry name" value="Cyclophilin-like_dom_sf"/>
</dbReference>
<feature type="domain" description="PPIase cyclophilin-type" evidence="2">
    <location>
        <begin position="18"/>
        <end position="214"/>
    </location>
</feature>
<dbReference type="STRING" id="2880.D8LHC5"/>
<name>D8LHC5_ECTSI</name>
<dbReference type="SUPFAM" id="SSF50891">
    <property type="entry name" value="Cyclophilin-like"/>
    <property type="match status" value="1"/>
</dbReference>
<accession>D8LHC5</accession>
<dbReference type="OrthoDB" id="193499at2759"/>
<sequence>MEPLNEANGYSSKNAFKGRLVFGVYGKESPKAAENFLRYVRADRSNGEPSYASGQLTKMEPGVFLEGGKIAGLNIINIGGQEELEYGGEVVAPLPSLLEASSGDRPHDRRGLLTRDRLSRGPEFGVTLGAAPSLDGSHEVFGRLLQGEDVLARLEKVPVYGGQSRLEEGSLASDAFKAQNRALVYIGKNVFRDERAVDRTGSLMRRVDILSCGML</sequence>
<comment type="function">
    <text evidence="1">PPIases accelerate the folding of proteins. It catalyzes the cis-trans isomerization of proline imidic peptide bonds in oligopeptides.</text>
</comment>
<dbReference type="InParanoid" id="D8LHC5"/>
<evidence type="ECO:0000259" key="2">
    <source>
        <dbReference type="PROSITE" id="PS50072"/>
    </source>
</evidence>
<protein>
    <recommendedName>
        <fullName evidence="1">Peptidyl-prolyl cis-trans isomerase</fullName>
        <shortName evidence="1">PPIase</shortName>
        <ecNumber evidence="1">5.2.1.8</ecNumber>
    </recommendedName>
</protein>
<comment type="catalytic activity">
    <reaction evidence="1">
        <text>[protein]-peptidylproline (omega=180) = [protein]-peptidylproline (omega=0)</text>
        <dbReference type="Rhea" id="RHEA:16237"/>
        <dbReference type="Rhea" id="RHEA-COMP:10747"/>
        <dbReference type="Rhea" id="RHEA-COMP:10748"/>
        <dbReference type="ChEBI" id="CHEBI:83833"/>
        <dbReference type="ChEBI" id="CHEBI:83834"/>
        <dbReference type="EC" id="5.2.1.8"/>
    </reaction>
</comment>
<keyword evidence="1" id="KW-0413">Isomerase</keyword>
<dbReference type="Pfam" id="PF00160">
    <property type="entry name" value="Pro_isomerase"/>
    <property type="match status" value="1"/>
</dbReference>
<comment type="similarity">
    <text evidence="1">Belongs to the cyclophilin-type PPIase family.</text>
</comment>
<keyword evidence="1" id="KW-0697">Rotamase</keyword>
<dbReference type="GO" id="GO:0003755">
    <property type="term" value="F:peptidyl-prolyl cis-trans isomerase activity"/>
    <property type="evidence" value="ECO:0007669"/>
    <property type="project" value="UniProtKB-UniRule"/>
</dbReference>
<dbReference type="EC" id="5.2.1.8" evidence="1"/>
<dbReference type="PROSITE" id="PS50072">
    <property type="entry name" value="CSA_PPIASE_2"/>
    <property type="match status" value="1"/>
</dbReference>
<gene>
    <name evidence="3" type="ORF">Esi_0019_0186</name>
</gene>
<organism evidence="3 4">
    <name type="scientific">Ectocarpus siliculosus</name>
    <name type="common">Brown alga</name>
    <name type="synonym">Conferva siliculosa</name>
    <dbReference type="NCBI Taxonomy" id="2880"/>
    <lineage>
        <taxon>Eukaryota</taxon>
        <taxon>Sar</taxon>
        <taxon>Stramenopiles</taxon>
        <taxon>Ochrophyta</taxon>
        <taxon>PX clade</taxon>
        <taxon>Phaeophyceae</taxon>
        <taxon>Ectocarpales</taxon>
        <taxon>Ectocarpaceae</taxon>
        <taxon>Ectocarpus</taxon>
    </lineage>
</organism>
<reference evidence="3 4" key="1">
    <citation type="journal article" date="2010" name="Nature">
        <title>The Ectocarpus genome and the independent evolution of multicellularity in brown algae.</title>
        <authorList>
            <person name="Cock J.M."/>
            <person name="Sterck L."/>
            <person name="Rouze P."/>
            <person name="Scornet D."/>
            <person name="Allen A.E."/>
            <person name="Amoutzias G."/>
            <person name="Anthouard V."/>
            <person name="Artiguenave F."/>
            <person name="Aury J.M."/>
            <person name="Badger J.H."/>
            <person name="Beszteri B."/>
            <person name="Billiau K."/>
            <person name="Bonnet E."/>
            <person name="Bothwell J.H."/>
            <person name="Bowler C."/>
            <person name="Boyen C."/>
            <person name="Brownlee C."/>
            <person name="Carrano C.J."/>
            <person name="Charrier B."/>
            <person name="Cho G.Y."/>
            <person name="Coelho S.M."/>
            <person name="Collen J."/>
            <person name="Corre E."/>
            <person name="Da Silva C."/>
            <person name="Delage L."/>
            <person name="Delaroque N."/>
            <person name="Dittami S.M."/>
            <person name="Doulbeau S."/>
            <person name="Elias M."/>
            <person name="Farnham G."/>
            <person name="Gachon C.M."/>
            <person name="Gschloessl B."/>
            <person name="Heesch S."/>
            <person name="Jabbari K."/>
            <person name="Jubin C."/>
            <person name="Kawai H."/>
            <person name="Kimura K."/>
            <person name="Kloareg B."/>
            <person name="Kupper F.C."/>
            <person name="Lang D."/>
            <person name="Le Bail A."/>
            <person name="Leblanc C."/>
            <person name="Lerouge P."/>
            <person name="Lohr M."/>
            <person name="Lopez P.J."/>
            <person name="Martens C."/>
            <person name="Maumus F."/>
            <person name="Michel G."/>
            <person name="Miranda-Saavedra D."/>
            <person name="Morales J."/>
            <person name="Moreau H."/>
            <person name="Motomura T."/>
            <person name="Nagasato C."/>
            <person name="Napoli C.A."/>
            <person name="Nelson D.R."/>
            <person name="Nyvall-Collen P."/>
            <person name="Peters A.F."/>
            <person name="Pommier C."/>
            <person name="Potin P."/>
            <person name="Poulain J."/>
            <person name="Quesneville H."/>
            <person name="Read B."/>
            <person name="Rensing S.A."/>
            <person name="Ritter A."/>
            <person name="Rousvoal S."/>
            <person name="Samanta M."/>
            <person name="Samson G."/>
            <person name="Schroeder D.C."/>
            <person name="Segurens B."/>
            <person name="Strittmatter M."/>
            <person name="Tonon T."/>
            <person name="Tregear J.W."/>
            <person name="Valentin K."/>
            <person name="von Dassow P."/>
            <person name="Yamagishi T."/>
            <person name="Van de Peer Y."/>
            <person name="Wincker P."/>
        </authorList>
    </citation>
    <scope>NUCLEOTIDE SEQUENCE [LARGE SCALE GENOMIC DNA]</scope>
    <source>
        <strain evidence="4">Ec32 / CCAP1310/4</strain>
    </source>
</reference>
<evidence type="ECO:0000256" key="1">
    <source>
        <dbReference type="RuleBase" id="RU363019"/>
    </source>
</evidence>
<evidence type="ECO:0000313" key="3">
    <source>
        <dbReference type="EMBL" id="CBN74344.1"/>
    </source>
</evidence>
<dbReference type="AlphaFoldDB" id="D8LHC5"/>